<dbReference type="InterPro" id="IPR019127">
    <property type="entry name" value="Exosortase"/>
</dbReference>
<feature type="transmembrane region" description="Helical" evidence="8">
    <location>
        <begin position="261"/>
        <end position="281"/>
    </location>
</feature>
<evidence type="ECO:0000256" key="3">
    <source>
        <dbReference type="ARBA" id="ARBA00022670"/>
    </source>
</evidence>
<reference evidence="9 10" key="1">
    <citation type="journal article" date="2023" name="ISME J.">
        <title>Cultivation and genomic characterization of novel and ubiquitous marine nitrite-oxidizing bacteria from the Nitrospirales.</title>
        <authorList>
            <person name="Mueller A.J."/>
            <person name="Daebeler A."/>
            <person name="Herbold C.W."/>
            <person name="Kirkegaard R.H."/>
            <person name="Daims H."/>
        </authorList>
    </citation>
    <scope>NUCLEOTIDE SEQUENCE [LARGE SCALE GENOMIC DNA]</scope>
    <source>
        <strain evidence="9 10">EB</strain>
    </source>
</reference>
<comment type="caution">
    <text evidence="9">The sequence shown here is derived from an EMBL/GenBank/DDBJ whole genome shotgun (WGS) entry which is preliminary data.</text>
</comment>
<comment type="subcellular location">
    <subcellularLocation>
        <location evidence="1">Cell membrane</location>
        <topology evidence="1">Multi-pass membrane protein</topology>
    </subcellularLocation>
</comment>
<keyword evidence="5" id="KW-0378">Hydrolase</keyword>
<keyword evidence="7 8" id="KW-0472">Membrane</keyword>
<keyword evidence="6 8" id="KW-1133">Transmembrane helix</keyword>
<evidence type="ECO:0000256" key="1">
    <source>
        <dbReference type="ARBA" id="ARBA00004651"/>
    </source>
</evidence>
<dbReference type="NCBIfam" id="TIGR03109">
    <property type="entry name" value="exosort_XrtA"/>
    <property type="match status" value="1"/>
</dbReference>
<name>A0ABU3K6I7_9BACT</name>
<evidence type="ECO:0000256" key="6">
    <source>
        <dbReference type="ARBA" id="ARBA00022989"/>
    </source>
</evidence>
<evidence type="ECO:0000256" key="8">
    <source>
        <dbReference type="SAM" id="Phobius"/>
    </source>
</evidence>
<dbReference type="InterPro" id="IPR013426">
    <property type="entry name" value="EpsH-like"/>
</dbReference>
<accession>A0ABU3K6I7</accession>
<proteinExistence type="predicted"/>
<gene>
    <name evidence="9" type="ORF">PPG34_06325</name>
</gene>
<dbReference type="Proteomes" id="UP001250932">
    <property type="component" value="Unassembled WGS sequence"/>
</dbReference>
<evidence type="ECO:0000256" key="4">
    <source>
        <dbReference type="ARBA" id="ARBA00022692"/>
    </source>
</evidence>
<feature type="transmembrane region" description="Helical" evidence="8">
    <location>
        <begin position="224"/>
        <end position="249"/>
    </location>
</feature>
<evidence type="ECO:0000256" key="2">
    <source>
        <dbReference type="ARBA" id="ARBA00022475"/>
    </source>
</evidence>
<organism evidence="9 10">
    <name type="scientific">Candidatus Nitronereus thalassa</name>
    <dbReference type="NCBI Taxonomy" id="3020898"/>
    <lineage>
        <taxon>Bacteria</taxon>
        <taxon>Pseudomonadati</taxon>
        <taxon>Nitrospirota</taxon>
        <taxon>Nitrospiria</taxon>
        <taxon>Nitrospirales</taxon>
        <taxon>Nitrospiraceae</taxon>
        <taxon>Candidatus Nitronereus</taxon>
    </lineage>
</organism>
<feature type="transmembrane region" description="Helical" evidence="8">
    <location>
        <begin position="133"/>
        <end position="158"/>
    </location>
</feature>
<dbReference type="RefSeq" id="WP_313832308.1">
    <property type="nucleotide sequence ID" value="NZ_JAQOUE010000001.1"/>
</dbReference>
<keyword evidence="10" id="KW-1185">Reference proteome</keyword>
<feature type="transmembrane region" description="Helical" evidence="8">
    <location>
        <begin position="50"/>
        <end position="68"/>
    </location>
</feature>
<feature type="transmembrane region" description="Helical" evidence="8">
    <location>
        <begin position="195"/>
        <end position="212"/>
    </location>
</feature>
<feature type="transmembrane region" description="Helical" evidence="8">
    <location>
        <begin position="12"/>
        <end position="34"/>
    </location>
</feature>
<dbReference type="EMBL" id="JAQOUE010000001">
    <property type="protein sequence ID" value="MDT7041962.1"/>
    <property type="molecule type" value="Genomic_DNA"/>
</dbReference>
<feature type="transmembrane region" description="Helical" evidence="8">
    <location>
        <begin position="80"/>
        <end position="97"/>
    </location>
</feature>
<dbReference type="InterPro" id="IPR026392">
    <property type="entry name" value="Exo/Archaeosortase_dom"/>
</dbReference>
<dbReference type="NCBIfam" id="TIGR02602">
    <property type="entry name" value="8TM_EpsH"/>
    <property type="match status" value="1"/>
</dbReference>
<dbReference type="Pfam" id="PF09721">
    <property type="entry name" value="Exosortase_EpsH"/>
    <property type="match status" value="1"/>
</dbReference>
<keyword evidence="2" id="KW-1003">Cell membrane</keyword>
<protein>
    <submittedName>
        <fullName evidence="9">Exosortase/archaeosortase family protein</fullName>
    </submittedName>
</protein>
<evidence type="ECO:0000256" key="5">
    <source>
        <dbReference type="ARBA" id="ARBA00022801"/>
    </source>
</evidence>
<evidence type="ECO:0000313" key="9">
    <source>
        <dbReference type="EMBL" id="MDT7041962.1"/>
    </source>
</evidence>
<feature type="transmembrane region" description="Helical" evidence="8">
    <location>
        <begin position="103"/>
        <end position="121"/>
    </location>
</feature>
<keyword evidence="3" id="KW-0645">Protease</keyword>
<evidence type="ECO:0000256" key="7">
    <source>
        <dbReference type="ARBA" id="ARBA00023136"/>
    </source>
</evidence>
<dbReference type="InterPro" id="IPR017540">
    <property type="entry name" value="Exosortase-1"/>
</dbReference>
<dbReference type="NCBIfam" id="TIGR04178">
    <property type="entry name" value="exo_archaeo"/>
    <property type="match status" value="1"/>
</dbReference>
<keyword evidence="4 8" id="KW-0812">Transmembrane</keyword>
<sequence length="296" mass="32550">MNVGIHHQKGGKLGILLGTVLSTILLGLVTALYYEIFVGLWYDWDHDPNYSHGFIVPFMSVYFVYERWGQLQKLPHQPHLLGIPVLILGVAMLVIGSVGAELFAQRVSFIVVISGLVLLIFGKRILLTLSLPLVFLLFMIPLPAIVVNTIAFPLQIFAAQTASFCLFNLGIPVLREGNLISLAGSTLEVAEACSGLRSLVALLALGTVYAYFSQRQMWKRWTLVLLSIPIAILANAFRVTGTGILANYWGTEAAEGFYHTFEGWIVFVVAFILLLACGTLIGKIGKHSRRQSTMSV</sequence>
<evidence type="ECO:0000313" key="10">
    <source>
        <dbReference type="Proteomes" id="UP001250932"/>
    </source>
</evidence>